<name>A0A833HQ17_9FIRM</name>
<dbReference type="EC" id="2.7.13.3" evidence="2"/>
<keyword evidence="11" id="KW-1185">Reference proteome</keyword>
<evidence type="ECO:0000256" key="6">
    <source>
        <dbReference type="ARBA" id="ARBA00022777"/>
    </source>
</evidence>
<organism evidence="10 11">
    <name type="scientific">Alkaliphilus serpentinus</name>
    <dbReference type="NCBI Taxonomy" id="1482731"/>
    <lineage>
        <taxon>Bacteria</taxon>
        <taxon>Bacillati</taxon>
        <taxon>Bacillota</taxon>
        <taxon>Clostridia</taxon>
        <taxon>Peptostreptococcales</taxon>
        <taxon>Natronincolaceae</taxon>
        <taxon>Alkaliphilus</taxon>
    </lineage>
</organism>
<dbReference type="SMART" id="SM00387">
    <property type="entry name" value="HATPase_c"/>
    <property type="match status" value="1"/>
</dbReference>
<dbReference type="SUPFAM" id="SSF55874">
    <property type="entry name" value="ATPase domain of HSP90 chaperone/DNA topoisomerase II/histidine kinase"/>
    <property type="match status" value="1"/>
</dbReference>
<dbReference type="Proteomes" id="UP000465601">
    <property type="component" value="Unassembled WGS sequence"/>
</dbReference>
<gene>
    <name evidence="10" type="ORF">F8153_04545</name>
</gene>
<evidence type="ECO:0000256" key="4">
    <source>
        <dbReference type="ARBA" id="ARBA00022679"/>
    </source>
</evidence>
<proteinExistence type="predicted"/>
<keyword evidence="5" id="KW-0547">Nucleotide-binding</keyword>
<evidence type="ECO:0000256" key="2">
    <source>
        <dbReference type="ARBA" id="ARBA00012438"/>
    </source>
</evidence>
<evidence type="ECO:0000256" key="7">
    <source>
        <dbReference type="ARBA" id="ARBA00022840"/>
    </source>
</evidence>
<dbReference type="PANTHER" id="PTHR43065:SF10">
    <property type="entry name" value="PEROXIDE STRESS-ACTIVATED HISTIDINE KINASE MAK3"/>
    <property type="match status" value="1"/>
</dbReference>
<feature type="domain" description="Histidine kinase" evidence="9">
    <location>
        <begin position="1"/>
        <end position="106"/>
    </location>
</feature>
<dbReference type="Pfam" id="PF02518">
    <property type="entry name" value="HATPase_c"/>
    <property type="match status" value="1"/>
</dbReference>
<dbReference type="PANTHER" id="PTHR43065">
    <property type="entry name" value="SENSOR HISTIDINE KINASE"/>
    <property type="match status" value="1"/>
</dbReference>
<evidence type="ECO:0000256" key="5">
    <source>
        <dbReference type="ARBA" id="ARBA00022741"/>
    </source>
</evidence>
<dbReference type="OrthoDB" id="9797586at2"/>
<keyword evidence="8" id="KW-0902">Two-component regulatory system</keyword>
<dbReference type="RefSeq" id="WP_151865181.1">
    <property type="nucleotide sequence ID" value="NZ_WBZB01000013.1"/>
</dbReference>
<evidence type="ECO:0000256" key="3">
    <source>
        <dbReference type="ARBA" id="ARBA00022553"/>
    </source>
</evidence>
<keyword evidence="7 10" id="KW-0067">ATP-binding</keyword>
<keyword evidence="4" id="KW-0808">Transferase</keyword>
<dbReference type="PRINTS" id="PR00344">
    <property type="entry name" value="BCTRLSENSOR"/>
</dbReference>
<comment type="catalytic activity">
    <reaction evidence="1">
        <text>ATP + protein L-histidine = ADP + protein N-phospho-L-histidine.</text>
        <dbReference type="EC" id="2.7.13.3"/>
    </reaction>
</comment>
<dbReference type="GO" id="GO:0000160">
    <property type="term" value="P:phosphorelay signal transduction system"/>
    <property type="evidence" value="ECO:0007669"/>
    <property type="project" value="UniProtKB-KW"/>
</dbReference>
<dbReference type="PROSITE" id="PS50109">
    <property type="entry name" value="HIS_KIN"/>
    <property type="match status" value="1"/>
</dbReference>
<dbReference type="InterPro" id="IPR003594">
    <property type="entry name" value="HATPase_dom"/>
</dbReference>
<sequence length="180" mass="20327">MKELALHILDVAENSIRAKASIIKLTIIEDIQQDLMEIIIEDNGIGMEKELLDKVLDPFVTSRTTRRVGLGLSLFKAAAQQCEGDLAITSQKNIGTKVKVYFQHSHIDRVPLGNIVDTIITLILSGEEIDVEYMHIYNQKKLFFSTSEIKKSIEGVPITDVQIIGWIKEYLEESVKMLVK</sequence>
<dbReference type="GO" id="GO:0004673">
    <property type="term" value="F:protein histidine kinase activity"/>
    <property type="evidence" value="ECO:0007669"/>
    <property type="project" value="UniProtKB-EC"/>
</dbReference>
<dbReference type="GO" id="GO:0005524">
    <property type="term" value="F:ATP binding"/>
    <property type="evidence" value="ECO:0007669"/>
    <property type="project" value="UniProtKB-KW"/>
</dbReference>
<comment type="caution">
    <text evidence="10">The sequence shown here is derived from an EMBL/GenBank/DDBJ whole genome shotgun (WGS) entry which is preliminary data.</text>
</comment>
<dbReference type="AlphaFoldDB" id="A0A833HQ17"/>
<keyword evidence="3" id="KW-0597">Phosphoprotein</keyword>
<reference evidence="10 11" key="1">
    <citation type="submission" date="2019-10" db="EMBL/GenBank/DDBJ databases">
        <title>Alkaliphilus serpentinus sp. nov. and Alkaliphilus pronyensis sp. nov., two novel anaerobic alkaliphilic species isolated from the serpentinized-hosted hydrothermal field of the Prony Bay (New Caledonia).</title>
        <authorList>
            <person name="Postec A."/>
        </authorList>
    </citation>
    <scope>NUCLEOTIDE SEQUENCE [LARGE SCALE GENOMIC DNA]</scope>
    <source>
        <strain evidence="10 11">LacT</strain>
    </source>
</reference>
<evidence type="ECO:0000256" key="8">
    <source>
        <dbReference type="ARBA" id="ARBA00023012"/>
    </source>
</evidence>
<accession>A0A833HQ17</accession>
<evidence type="ECO:0000259" key="9">
    <source>
        <dbReference type="PROSITE" id="PS50109"/>
    </source>
</evidence>
<evidence type="ECO:0000256" key="1">
    <source>
        <dbReference type="ARBA" id="ARBA00000085"/>
    </source>
</evidence>
<dbReference type="EMBL" id="WBZB01000013">
    <property type="protein sequence ID" value="KAB3531453.1"/>
    <property type="molecule type" value="Genomic_DNA"/>
</dbReference>
<protein>
    <recommendedName>
        <fullName evidence="2">histidine kinase</fullName>
        <ecNumber evidence="2">2.7.13.3</ecNumber>
    </recommendedName>
</protein>
<dbReference type="InterPro" id="IPR005467">
    <property type="entry name" value="His_kinase_dom"/>
</dbReference>
<dbReference type="InterPro" id="IPR004358">
    <property type="entry name" value="Sig_transdc_His_kin-like_C"/>
</dbReference>
<evidence type="ECO:0000313" key="11">
    <source>
        <dbReference type="Proteomes" id="UP000465601"/>
    </source>
</evidence>
<dbReference type="Gene3D" id="3.30.565.10">
    <property type="entry name" value="Histidine kinase-like ATPase, C-terminal domain"/>
    <property type="match status" value="1"/>
</dbReference>
<evidence type="ECO:0000313" key="10">
    <source>
        <dbReference type="EMBL" id="KAB3531453.1"/>
    </source>
</evidence>
<keyword evidence="6" id="KW-0418">Kinase</keyword>
<dbReference type="InterPro" id="IPR036890">
    <property type="entry name" value="HATPase_C_sf"/>
</dbReference>